<dbReference type="EC" id="1.-.-.-" evidence="2"/>
<protein>
    <submittedName>
        <fullName evidence="2">Iron-containing redox enzyme family protein</fullName>
        <ecNumber evidence="2">1.-.-.-</ecNumber>
    </submittedName>
</protein>
<evidence type="ECO:0000313" key="2">
    <source>
        <dbReference type="EMBL" id="XDQ83318.1"/>
    </source>
</evidence>
<gene>
    <name evidence="2" type="ORF">AB2U05_34830</name>
</gene>
<keyword evidence="1 2" id="KW-0560">Oxidoreductase</keyword>
<dbReference type="SMART" id="SM01236">
    <property type="entry name" value="Haem_oxygenase_2"/>
    <property type="match status" value="1"/>
</dbReference>
<dbReference type="Pfam" id="PF14518">
    <property type="entry name" value="Haem_oxygenas_2"/>
    <property type="match status" value="1"/>
</dbReference>
<organism evidence="2">
    <name type="scientific">Streptomyces sp. Y1</name>
    <dbReference type="NCBI Taxonomy" id="3238634"/>
    <lineage>
        <taxon>Bacteria</taxon>
        <taxon>Bacillati</taxon>
        <taxon>Actinomycetota</taxon>
        <taxon>Actinomycetes</taxon>
        <taxon>Kitasatosporales</taxon>
        <taxon>Streptomycetaceae</taxon>
        <taxon>Streptomyces</taxon>
    </lineage>
</organism>
<proteinExistence type="predicted"/>
<evidence type="ECO:0000256" key="1">
    <source>
        <dbReference type="ARBA" id="ARBA00023002"/>
    </source>
</evidence>
<dbReference type="EMBL" id="CP163445">
    <property type="protein sequence ID" value="XDQ83318.1"/>
    <property type="molecule type" value="Genomic_DNA"/>
</dbReference>
<dbReference type="AlphaFoldDB" id="A0AB39TWB1"/>
<name>A0AB39TWB1_9ACTN</name>
<dbReference type="SUPFAM" id="SSF48613">
    <property type="entry name" value="Heme oxygenase-like"/>
    <property type="match status" value="1"/>
</dbReference>
<dbReference type="InterPro" id="IPR016084">
    <property type="entry name" value="Haem_Oase-like_multi-hlx"/>
</dbReference>
<dbReference type="InterPro" id="IPR039068">
    <property type="entry name" value="PqqC-like"/>
</dbReference>
<dbReference type="PANTHER" id="PTHR40279">
    <property type="entry name" value="PQQC-LIKE PROTEIN"/>
    <property type="match status" value="1"/>
</dbReference>
<sequence length="341" mass="36329">MTGPYGPLGGFGPRGPLSAAVLGLVRSGPPGAGRLLAPPGPLSDPWGEDHQLALYLCYELHDRGLAGAHPGWEWEPELLALRKALERSFLAAVRAAAEPVPPVPEALDQLLTEPPGGTGPSRFLLDEGEARHVREYLVHRSVYHLKEADPQVWMVPRIHGPAQAVLMTILYDEYGAGRPERAHAGLFARMMEAFGLDPSYGHYLDAVPAVSLASVNLMTLFGLHHALRGAAVGHFAALEITSPPGAARLAAALERLGAGPDGTLFYREHVEADAVHEQLVRHGVVDQLIASEPALAPDIAFGLAAARVVDGRFAGHLLDCWRAGRSSLRSPLGEPAVRNAS</sequence>
<dbReference type="PANTHER" id="PTHR40279:SF3">
    <property type="entry name" value="4-AMINOBENZOATE SYNTHASE"/>
    <property type="match status" value="1"/>
</dbReference>
<reference evidence="2" key="1">
    <citation type="submission" date="2024-07" db="EMBL/GenBank/DDBJ databases">
        <authorList>
            <person name="Yu S.T."/>
        </authorList>
    </citation>
    <scope>NUCLEOTIDE SEQUENCE</scope>
    <source>
        <strain evidence="2">Y1</strain>
    </source>
</reference>
<dbReference type="RefSeq" id="WP_045692456.1">
    <property type="nucleotide sequence ID" value="NZ_CP163445.1"/>
</dbReference>
<dbReference type="Gene3D" id="1.20.910.10">
    <property type="entry name" value="Heme oxygenase-like"/>
    <property type="match status" value="1"/>
</dbReference>
<accession>A0AB39TWB1</accession>
<dbReference type="GO" id="GO:0016491">
    <property type="term" value="F:oxidoreductase activity"/>
    <property type="evidence" value="ECO:0007669"/>
    <property type="project" value="UniProtKB-KW"/>
</dbReference>